<accession>A0A4R4W3G7</accession>
<dbReference type="Proteomes" id="UP000294543">
    <property type="component" value="Unassembled WGS sequence"/>
</dbReference>
<gene>
    <name evidence="2" type="ORF">E1294_43640</name>
</gene>
<dbReference type="SUPFAM" id="SSF51182">
    <property type="entry name" value="RmlC-like cupins"/>
    <property type="match status" value="1"/>
</dbReference>
<dbReference type="OrthoDB" id="623300at2"/>
<feature type="domain" description="Cupin type-2" evidence="1">
    <location>
        <begin position="31"/>
        <end position="92"/>
    </location>
</feature>
<keyword evidence="3" id="KW-1185">Reference proteome</keyword>
<proteinExistence type="predicted"/>
<evidence type="ECO:0000259" key="1">
    <source>
        <dbReference type="Pfam" id="PF07883"/>
    </source>
</evidence>
<dbReference type="AlphaFoldDB" id="A0A4R4W3G7"/>
<dbReference type="EMBL" id="SMKP01000200">
    <property type="protein sequence ID" value="TDD12421.1"/>
    <property type="molecule type" value="Genomic_DNA"/>
</dbReference>
<dbReference type="InterPro" id="IPR014710">
    <property type="entry name" value="RmlC-like_jellyroll"/>
</dbReference>
<dbReference type="Gene3D" id="2.60.120.10">
    <property type="entry name" value="Jelly Rolls"/>
    <property type="match status" value="1"/>
</dbReference>
<dbReference type="Pfam" id="PF07883">
    <property type="entry name" value="Cupin_2"/>
    <property type="match status" value="1"/>
</dbReference>
<organism evidence="2 3">
    <name type="scientific">Nonomuraea diastatica</name>
    <dbReference type="NCBI Taxonomy" id="1848329"/>
    <lineage>
        <taxon>Bacteria</taxon>
        <taxon>Bacillati</taxon>
        <taxon>Actinomycetota</taxon>
        <taxon>Actinomycetes</taxon>
        <taxon>Streptosporangiales</taxon>
        <taxon>Streptosporangiaceae</taxon>
        <taxon>Nonomuraea</taxon>
    </lineage>
</organism>
<reference evidence="2 3" key="1">
    <citation type="submission" date="2019-03" db="EMBL/GenBank/DDBJ databases">
        <title>Draft genome sequences of novel Actinobacteria.</title>
        <authorList>
            <person name="Sahin N."/>
            <person name="Ay H."/>
            <person name="Saygin H."/>
        </authorList>
    </citation>
    <scope>NUCLEOTIDE SEQUENCE [LARGE SCALE GENOMIC DNA]</scope>
    <source>
        <strain evidence="2 3">KC712</strain>
    </source>
</reference>
<comment type="caution">
    <text evidence="2">The sequence shown here is derived from an EMBL/GenBank/DDBJ whole genome shotgun (WGS) entry which is preliminary data.</text>
</comment>
<name>A0A4R4W3G7_9ACTN</name>
<sequence length="240" mass="25734">MTFSGTFPGGTSVSRLSVYSGSTCADSLEGGTPHVHTASTEAYVVVAGRGTLQTLDAHGLRETELGPGSTVWFTPGTIHRAVNRGGLEVVVVMSNAGLPEAGDAVMTFPPEIVADPERYREAATLPPDDVGKAVERRRDLAVEGFLRLAGGGHEALRTFYDSAVTLVRPKAVRWRGIWESTVAQETRRTAGILDALERGDATHLLRSALMESPPHERWGMCGHLRAHDVAHPIVHTPEPS</sequence>
<dbReference type="InterPro" id="IPR011051">
    <property type="entry name" value="RmlC_Cupin_sf"/>
</dbReference>
<evidence type="ECO:0000313" key="2">
    <source>
        <dbReference type="EMBL" id="TDD12421.1"/>
    </source>
</evidence>
<protein>
    <submittedName>
        <fullName evidence="2">Cupin domain-containing protein</fullName>
    </submittedName>
</protein>
<evidence type="ECO:0000313" key="3">
    <source>
        <dbReference type="Proteomes" id="UP000294543"/>
    </source>
</evidence>
<dbReference type="InterPro" id="IPR013096">
    <property type="entry name" value="Cupin_2"/>
</dbReference>